<evidence type="ECO:0000256" key="4">
    <source>
        <dbReference type="PROSITE-ProRule" id="PRU00169"/>
    </source>
</evidence>
<dbReference type="Gene3D" id="2.30.30.40">
    <property type="entry name" value="SH3 Domains"/>
    <property type="match status" value="1"/>
</dbReference>
<evidence type="ECO:0000313" key="9">
    <source>
        <dbReference type="EMBL" id="GGS31334.1"/>
    </source>
</evidence>
<dbReference type="RefSeq" id="WP_189102036.1">
    <property type="nucleotide sequence ID" value="NZ_BMQO01000011.1"/>
</dbReference>
<dbReference type="Gene3D" id="3.30.565.10">
    <property type="entry name" value="Histidine kinase-like ATPase, C-terminal domain"/>
    <property type="match status" value="1"/>
</dbReference>
<dbReference type="InterPro" id="IPR036641">
    <property type="entry name" value="HPT_dom_sf"/>
</dbReference>
<reference evidence="10" key="1">
    <citation type="journal article" date="2019" name="Int. J. Syst. Evol. Microbiol.">
        <title>The Global Catalogue of Microorganisms (GCM) 10K type strain sequencing project: providing services to taxonomists for standard genome sequencing and annotation.</title>
        <authorList>
            <consortium name="The Broad Institute Genomics Platform"/>
            <consortium name="The Broad Institute Genome Sequencing Center for Infectious Disease"/>
            <person name="Wu L."/>
            <person name="Ma J."/>
        </authorList>
    </citation>
    <scope>NUCLEOTIDE SEQUENCE [LARGE SCALE GENOMIC DNA]</scope>
    <source>
        <strain evidence="10">JCM 31406</strain>
    </source>
</reference>
<dbReference type="Pfam" id="PF01627">
    <property type="entry name" value="Hpt"/>
    <property type="match status" value="1"/>
</dbReference>
<dbReference type="InterPro" id="IPR051315">
    <property type="entry name" value="Bact_Chemotaxis_CheA"/>
</dbReference>
<dbReference type="Pfam" id="PF02518">
    <property type="entry name" value="HATPase_c"/>
    <property type="match status" value="1"/>
</dbReference>
<dbReference type="InterPro" id="IPR004105">
    <property type="entry name" value="CheA-like_dim"/>
</dbReference>
<feature type="region of interest" description="Disordered" evidence="5">
    <location>
        <begin position="367"/>
        <end position="393"/>
    </location>
</feature>
<evidence type="ECO:0000313" key="10">
    <source>
        <dbReference type="Proteomes" id="UP000620633"/>
    </source>
</evidence>
<evidence type="ECO:0000259" key="8">
    <source>
        <dbReference type="PROSITE" id="PS50894"/>
    </source>
</evidence>
<dbReference type="SUPFAM" id="SSF52172">
    <property type="entry name" value="CheY-like"/>
    <property type="match status" value="1"/>
</dbReference>
<evidence type="ECO:0000256" key="5">
    <source>
        <dbReference type="SAM" id="MobiDB-lite"/>
    </source>
</evidence>
<dbReference type="CDD" id="cd00156">
    <property type="entry name" value="REC"/>
    <property type="match status" value="1"/>
</dbReference>
<sequence>MTSVPYNPVTLDADLTATYLQDARSVTAGLEDATVDLWMPTTRMQAMETLWVLGHRLQGTAGLYGYPQTAALAGLLERLMEGRASFPETAVPHITEVLERAVGCLNTALDRIERGEGEGDVGLMFAHKDGPQHVTALLQAHPFELKARDALSDLREEQPFAVINAPIWEDFGPEAAELTAALRQGLDSDTPDLTALFRAAHTLKGSSAMVGLQDLADTGHALEDLMSSAREDGIPLDRALPLLEDGLNVAEAVLAHAEGRLGSQTDRVQTYRASVAALLGGQAPALPVPVTPTDTARSETRLSVRVDSARLDGMLDDVAGLVASRARLNGLFLRQQALSGSLDAAHERVQRTVRDFEERYLNPHLTPGGSMGAGMGAGNAGAGGPGPTARPAGDLQLQDRLADFGALELDTYDDLNILARAVTELSADLTEIRAQTAQGISALGDELTSLEKLTRQLRVELSRARLLPVSRVTAPLHRWAGRRDDLTLTIHGEDSLIDAQHAGPLGEALLHLLTNAAVHGGQAPEERAAQGKPGRLQVSVNARVADGHLSVTVQDDGRGLNFDALRQRALQSGHASAGELATYTDDQTAQLVFLPGLSTAGQVTQEAGRGVGMDAVRDAIARMGGRVNLRSQPGQGTAITLHVPVAQQITDVLVMRVGTQRVAILASQMQGMSVLDGEAPAGSVDLNDLWGEAPASVRYVARVALAGEHGAGTLHLLVDEFLSLEEIVLRPAGQLLGNLGYLSGMTTLNDASGRAFPVAILDPAGLAQASARGVRRAERRTAAPTAAAHILLVDDSLSVRRHVGRSLERFGFQVTTASDGQEALERLLAGERADLLLSDLEMPRMNGFELLRAVRSSPAHTGLPVVIMTTRAGEKHQQLAMELGASDYLAKPAEERLLQRRLTALLPAGKVSA</sequence>
<dbReference type="PROSITE" id="PS50110">
    <property type="entry name" value="RESPONSE_REGULATORY"/>
    <property type="match status" value="1"/>
</dbReference>
<feature type="domain" description="Histidine kinase" evidence="6">
    <location>
        <begin position="505"/>
        <end position="647"/>
    </location>
</feature>
<feature type="domain" description="HPt" evidence="8">
    <location>
        <begin position="160"/>
        <end position="264"/>
    </location>
</feature>
<organism evidence="9 10">
    <name type="scientific">Deinococcus knuensis</name>
    <dbReference type="NCBI Taxonomy" id="1837380"/>
    <lineage>
        <taxon>Bacteria</taxon>
        <taxon>Thermotogati</taxon>
        <taxon>Deinococcota</taxon>
        <taxon>Deinococci</taxon>
        <taxon>Deinococcales</taxon>
        <taxon>Deinococcaceae</taxon>
        <taxon>Deinococcus</taxon>
    </lineage>
</organism>
<dbReference type="CDD" id="cd00088">
    <property type="entry name" value="HPT"/>
    <property type="match status" value="1"/>
</dbReference>
<feature type="modified residue" description="Phosphohistidine" evidence="3">
    <location>
        <position position="201"/>
    </location>
</feature>
<dbReference type="InterPro" id="IPR003594">
    <property type="entry name" value="HATPase_dom"/>
</dbReference>
<dbReference type="SUPFAM" id="SSF50341">
    <property type="entry name" value="CheW-like"/>
    <property type="match status" value="1"/>
</dbReference>
<protein>
    <recommendedName>
        <fullName evidence="2">histidine kinase</fullName>
        <ecNumber evidence="2">2.7.13.3</ecNumber>
    </recommendedName>
</protein>
<feature type="compositionally biased region" description="Gly residues" evidence="5">
    <location>
        <begin position="369"/>
        <end position="386"/>
    </location>
</feature>
<evidence type="ECO:0000256" key="3">
    <source>
        <dbReference type="PROSITE-ProRule" id="PRU00110"/>
    </source>
</evidence>
<dbReference type="SMART" id="SM00387">
    <property type="entry name" value="HATPase_c"/>
    <property type="match status" value="1"/>
</dbReference>
<evidence type="ECO:0000256" key="2">
    <source>
        <dbReference type="ARBA" id="ARBA00012438"/>
    </source>
</evidence>
<dbReference type="InterPro" id="IPR036061">
    <property type="entry name" value="CheW-like_dom_sf"/>
</dbReference>
<dbReference type="Proteomes" id="UP000620633">
    <property type="component" value="Unassembled WGS sequence"/>
</dbReference>
<dbReference type="InterPro" id="IPR008207">
    <property type="entry name" value="Sig_transdc_His_kin_Hpt_dom"/>
</dbReference>
<dbReference type="SMART" id="SM00073">
    <property type="entry name" value="HPT"/>
    <property type="match status" value="2"/>
</dbReference>
<keyword evidence="10" id="KW-1185">Reference proteome</keyword>
<feature type="domain" description="HPt" evidence="8">
    <location>
        <begin position="8"/>
        <end position="112"/>
    </location>
</feature>
<dbReference type="PRINTS" id="PR00344">
    <property type="entry name" value="BCTRLSENSOR"/>
</dbReference>
<gene>
    <name evidence="9" type="ORF">GCM10008961_23950</name>
</gene>
<name>A0ABQ2SJE5_9DEIO</name>
<dbReference type="SMART" id="SM00448">
    <property type="entry name" value="REC"/>
    <property type="match status" value="1"/>
</dbReference>
<dbReference type="SUPFAM" id="SSF55874">
    <property type="entry name" value="ATPase domain of HSP90 chaperone/DNA topoisomerase II/histidine kinase"/>
    <property type="match status" value="1"/>
</dbReference>
<dbReference type="PANTHER" id="PTHR43395:SF1">
    <property type="entry name" value="CHEMOTAXIS PROTEIN CHEA"/>
    <property type="match status" value="1"/>
</dbReference>
<evidence type="ECO:0000256" key="1">
    <source>
        <dbReference type="ARBA" id="ARBA00000085"/>
    </source>
</evidence>
<dbReference type="InterPro" id="IPR004358">
    <property type="entry name" value="Sig_transdc_His_kin-like_C"/>
</dbReference>
<dbReference type="InterPro" id="IPR001789">
    <property type="entry name" value="Sig_transdc_resp-reg_receiver"/>
</dbReference>
<dbReference type="PROSITE" id="PS50894">
    <property type="entry name" value="HPT"/>
    <property type="match status" value="2"/>
</dbReference>
<evidence type="ECO:0000259" key="6">
    <source>
        <dbReference type="PROSITE" id="PS50109"/>
    </source>
</evidence>
<dbReference type="InterPro" id="IPR011006">
    <property type="entry name" value="CheY-like_superfamily"/>
</dbReference>
<dbReference type="PANTHER" id="PTHR43395">
    <property type="entry name" value="SENSOR HISTIDINE KINASE CHEA"/>
    <property type="match status" value="1"/>
</dbReference>
<dbReference type="InterPro" id="IPR005467">
    <property type="entry name" value="His_kinase_dom"/>
</dbReference>
<accession>A0ABQ2SJE5</accession>
<comment type="caution">
    <text evidence="9">The sequence shown here is derived from an EMBL/GenBank/DDBJ whole genome shotgun (WGS) entry which is preliminary data.</text>
</comment>
<dbReference type="Gene3D" id="3.40.50.2300">
    <property type="match status" value="1"/>
</dbReference>
<keyword evidence="4" id="KW-0597">Phosphoprotein</keyword>
<feature type="domain" description="Response regulatory" evidence="7">
    <location>
        <begin position="789"/>
        <end position="906"/>
    </location>
</feature>
<feature type="modified residue" description="Phosphohistidine" evidence="3">
    <location>
        <position position="55"/>
    </location>
</feature>
<dbReference type="EMBL" id="BMQO01000011">
    <property type="protein sequence ID" value="GGS31334.1"/>
    <property type="molecule type" value="Genomic_DNA"/>
</dbReference>
<comment type="catalytic activity">
    <reaction evidence="1">
        <text>ATP + protein L-histidine = ADP + protein N-phospho-L-histidine.</text>
        <dbReference type="EC" id="2.7.13.3"/>
    </reaction>
</comment>
<dbReference type="SUPFAM" id="SSF47226">
    <property type="entry name" value="Histidine-containing phosphotransfer domain, HPT domain"/>
    <property type="match status" value="2"/>
</dbReference>
<dbReference type="EC" id="2.7.13.3" evidence="2"/>
<proteinExistence type="predicted"/>
<dbReference type="Gene3D" id="1.20.120.160">
    <property type="entry name" value="HPT domain"/>
    <property type="match status" value="2"/>
</dbReference>
<dbReference type="PROSITE" id="PS50109">
    <property type="entry name" value="HIS_KIN"/>
    <property type="match status" value="1"/>
</dbReference>
<dbReference type="InterPro" id="IPR036890">
    <property type="entry name" value="HATPase_C_sf"/>
</dbReference>
<dbReference type="SMART" id="SM01231">
    <property type="entry name" value="H-kinase_dim"/>
    <property type="match status" value="1"/>
</dbReference>
<evidence type="ECO:0000259" key="7">
    <source>
        <dbReference type="PROSITE" id="PS50110"/>
    </source>
</evidence>
<dbReference type="Pfam" id="PF00072">
    <property type="entry name" value="Response_reg"/>
    <property type="match status" value="1"/>
</dbReference>
<feature type="modified residue" description="4-aspartylphosphate" evidence="4">
    <location>
        <position position="839"/>
    </location>
</feature>